<name>V4SY49_CITCL</name>
<dbReference type="Gramene" id="ESR44005">
    <property type="protein sequence ID" value="ESR44005"/>
    <property type="gene ID" value="CICLE_v10013899mg"/>
</dbReference>
<dbReference type="KEGG" id="cic:CICLE_v10013899mg"/>
<keyword evidence="2" id="KW-1185">Reference proteome</keyword>
<gene>
    <name evidence="1" type="ORF">CICLE_v10013899mg</name>
</gene>
<accession>V4SY49</accession>
<sequence length="105" mass="12140">MRRVSIENYETYQKAKQRSYEIYGPVRLCILGATMMLKLNIWATHKLLKTTSGVLFCLILDKHGMVTCEVEEVTVSLIVIHYFYSPASERISVSWVMFNAVKSIF</sequence>
<dbReference type="AlphaFoldDB" id="V4SY49"/>
<dbReference type="EMBL" id="KI536861">
    <property type="protein sequence ID" value="ESR44005.1"/>
    <property type="molecule type" value="Genomic_DNA"/>
</dbReference>
<reference evidence="1 2" key="1">
    <citation type="submission" date="2013-10" db="EMBL/GenBank/DDBJ databases">
        <authorList>
            <consortium name="International Citrus Genome Consortium"/>
            <person name="Jenkins J."/>
            <person name="Schmutz J."/>
            <person name="Prochnik S."/>
            <person name="Rokhsar D."/>
            <person name="Gmitter F."/>
            <person name="Ollitrault P."/>
            <person name="Machado M."/>
            <person name="Talon M."/>
            <person name="Wincker P."/>
            <person name="Jaillon O."/>
            <person name="Morgante M."/>
        </authorList>
    </citation>
    <scope>NUCLEOTIDE SEQUENCE</scope>
    <source>
        <strain evidence="2">cv. Clemenules</strain>
    </source>
</reference>
<protein>
    <submittedName>
        <fullName evidence="1">Uncharacterized protein</fullName>
    </submittedName>
</protein>
<dbReference type="InParanoid" id="V4SY49"/>
<evidence type="ECO:0000313" key="2">
    <source>
        <dbReference type="Proteomes" id="UP000030687"/>
    </source>
</evidence>
<proteinExistence type="predicted"/>
<dbReference type="Proteomes" id="UP000030687">
    <property type="component" value="Unassembled WGS sequence"/>
</dbReference>
<organism evidence="1 2">
    <name type="scientific">Citrus clementina</name>
    <name type="common">Clementine</name>
    <name type="synonym">Citrus deliciosa x Citrus sinensis</name>
    <dbReference type="NCBI Taxonomy" id="85681"/>
    <lineage>
        <taxon>Eukaryota</taxon>
        <taxon>Viridiplantae</taxon>
        <taxon>Streptophyta</taxon>
        <taxon>Embryophyta</taxon>
        <taxon>Tracheophyta</taxon>
        <taxon>Spermatophyta</taxon>
        <taxon>Magnoliopsida</taxon>
        <taxon>eudicotyledons</taxon>
        <taxon>Gunneridae</taxon>
        <taxon>Pentapetalae</taxon>
        <taxon>rosids</taxon>
        <taxon>malvids</taxon>
        <taxon>Sapindales</taxon>
        <taxon>Rutaceae</taxon>
        <taxon>Aurantioideae</taxon>
        <taxon>Citrus</taxon>
    </lineage>
</organism>
<evidence type="ECO:0000313" key="1">
    <source>
        <dbReference type="EMBL" id="ESR44005.1"/>
    </source>
</evidence>